<organism evidence="1 2">
    <name type="scientific">Sinanodonta woodiana</name>
    <name type="common">Chinese pond mussel</name>
    <name type="synonym">Anodonta woodiana</name>
    <dbReference type="NCBI Taxonomy" id="1069815"/>
    <lineage>
        <taxon>Eukaryota</taxon>
        <taxon>Metazoa</taxon>
        <taxon>Spiralia</taxon>
        <taxon>Lophotrochozoa</taxon>
        <taxon>Mollusca</taxon>
        <taxon>Bivalvia</taxon>
        <taxon>Autobranchia</taxon>
        <taxon>Heteroconchia</taxon>
        <taxon>Palaeoheterodonta</taxon>
        <taxon>Unionida</taxon>
        <taxon>Unionoidea</taxon>
        <taxon>Unionidae</taxon>
        <taxon>Unioninae</taxon>
        <taxon>Sinanodonta</taxon>
    </lineage>
</organism>
<comment type="caution">
    <text evidence="1">The sequence shown here is derived from an EMBL/GenBank/DDBJ whole genome shotgun (WGS) entry which is preliminary data.</text>
</comment>
<sequence length="51" mass="5417">MQIKQVMPANRHGIACGIIVSKVPGIKVAGFFPQNCVKPEEPVQGDNKGAN</sequence>
<name>A0ABD3W5S7_SINWO</name>
<reference evidence="1 2" key="1">
    <citation type="submission" date="2024-11" db="EMBL/GenBank/DDBJ databases">
        <title>Chromosome-level genome assembly of the freshwater bivalve Anodonta woodiana.</title>
        <authorList>
            <person name="Chen X."/>
        </authorList>
    </citation>
    <scope>NUCLEOTIDE SEQUENCE [LARGE SCALE GENOMIC DNA]</scope>
    <source>
        <strain evidence="1">MN2024</strain>
        <tissue evidence="1">Gills</tissue>
    </source>
</reference>
<proteinExistence type="predicted"/>
<keyword evidence="2" id="KW-1185">Reference proteome</keyword>
<evidence type="ECO:0000313" key="2">
    <source>
        <dbReference type="Proteomes" id="UP001634394"/>
    </source>
</evidence>
<feature type="non-terminal residue" evidence="1">
    <location>
        <position position="1"/>
    </location>
</feature>
<accession>A0ABD3W5S7</accession>
<gene>
    <name evidence="1" type="ORF">ACJMK2_041944</name>
</gene>
<protein>
    <submittedName>
        <fullName evidence="1">Uncharacterized protein</fullName>
    </submittedName>
</protein>
<dbReference type="EMBL" id="JBJQND010000008">
    <property type="protein sequence ID" value="KAL3869237.1"/>
    <property type="molecule type" value="Genomic_DNA"/>
</dbReference>
<evidence type="ECO:0000313" key="1">
    <source>
        <dbReference type="EMBL" id="KAL3869237.1"/>
    </source>
</evidence>
<dbReference type="Proteomes" id="UP001634394">
    <property type="component" value="Unassembled WGS sequence"/>
</dbReference>
<dbReference type="AlphaFoldDB" id="A0ABD3W5S7"/>